<dbReference type="AlphaFoldDB" id="A0AA49GF22"/>
<dbReference type="InterPro" id="IPR029063">
    <property type="entry name" value="SAM-dependent_MTases_sf"/>
</dbReference>
<protein>
    <submittedName>
        <fullName evidence="2">SAM-dependent methyltransferase</fullName>
    </submittedName>
</protein>
<organism evidence="2">
    <name type="scientific">Marivirga arenosa</name>
    <dbReference type="NCBI Taxonomy" id="3059076"/>
    <lineage>
        <taxon>Bacteria</taxon>
        <taxon>Pseudomonadati</taxon>
        <taxon>Bacteroidota</taxon>
        <taxon>Cytophagia</taxon>
        <taxon>Cytophagales</taxon>
        <taxon>Marivirgaceae</taxon>
        <taxon>Marivirga</taxon>
    </lineage>
</organism>
<accession>A0AA49GF22</accession>
<dbReference type="RefSeq" id="WP_322347958.1">
    <property type="nucleotide sequence ID" value="NZ_CP129968.2"/>
</dbReference>
<dbReference type="CDD" id="cd02440">
    <property type="entry name" value="AdoMet_MTases"/>
    <property type="match status" value="1"/>
</dbReference>
<dbReference type="Gene3D" id="3.40.50.150">
    <property type="entry name" value="Vaccinia Virus protein VP39"/>
    <property type="match status" value="1"/>
</dbReference>
<proteinExistence type="predicted"/>
<dbReference type="PANTHER" id="PTHR13369:SF3">
    <property type="entry name" value="METHYLTRANSFERASE DOMAIN-CONTAINING PROTEIN"/>
    <property type="match status" value="1"/>
</dbReference>
<evidence type="ECO:0000313" key="2">
    <source>
        <dbReference type="EMBL" id="WKK81905.2"/>
    </source>
</evidence>
<name>A0AA49GF22_9BACT</name>
<dbReference type="SUPFAM" id="SSF53335">
    <property type="entry name" value="S-adenosyl-L-methionine-dependent methyltransferases"/>
    <property type="match status" value="1"/>
</dbReference>
<dbReference type="InterPro" id="IPR025714">
    <property type="entry name" value="Methyltranfer_dom"/>
</dbReference>
<dbReference type="KEGG" id="marp:QYS47_06765"/>
<keyword evidence="2" id="KW-0808">Transferase</keyword>
<dbReference type="Pfam" id="PF13679">
    <property type="entry name" value="Methyltransf_32"/>
    <property type="match status" value="1"/>
</dbReference>
<sequence length="385" mass="44350">MQQFFQEMEKSLKEDLFVKLTLSKPIRKSADLANVYLREVEIKNEKLLSFTYRYKTNDQVKNYTAKEAIQELEKLLQDAFRIATLFTLEKDVALRINKKGKATITNTPPTFSNKLPEHHDKQKVKRAEESEFLVHLGIKDKQGKLIPKMADKFKQINKYLEIIDGLIKSTDLPKQVNIVDMGSGKGYLTFALYDYLYNTKNLDVKVTGIELREELVNYCNDVANKCGYENLSFVSERIENYDKDQIDILIALHACDTATDDAIYKGLVSKSSLIICAPCCHKQVRQSVKGTTQENPILKFGIFKERQFEMVTDTIRALLLEKNQYNTKVFEFISNEHTRKNVMLVGSKASKSPNMEAINAKIEGLKQEFGVEEHYLETILEKKEE</sequence>
<dbReference type="GO" id="GO:0008168">
    <property type="term" value="F:methyltransferase activity"/>
    <property type="evidence" value="ECO:0007669"/>
    <property type="project" value="UniProtKB-KW"/>
</dbReference>
<reference evidence="2" key="1">
    <citation type="submission" date="2023-08" db="EMBL/GenBank/DDBJ databases">
        <title>Comparative genomics and taxonomic characterization of three novel marine species of genus Marivirga.</title>
        <authorList>
            <person name="Muhammad N."/>
            <person name="Kim S.-G."/>
        </authorList>
    </citation>
    <scope>NUCLEOTIDE SEQUENCE</scope>
    <source>
        <strain evidence="2">BKB1-2</strain>
    </source>
</reference>
<dbReference type="GO" id="GO:0032259">
    <property type="term" value="P:methylation"/>
    <property type="evidence" value="ECO:0007669"/>
    <property type="project" value="UniProtKB-KW"/>
</dbReference>
<gene>
    <name evidence="2" type="ORF">QYS47_06765</name>
</gene>
<dbReference type="PANTHER" id="PTHR13369">
    <property type="match status" value="1"/>
</dbReference>
<keyword evidence="2" id="KW-0489">Methyltransferase</keyword>
<dbReference type="GO" id="GO:0005737">
    <property type="term" value="C:cytoplasm"/>
    <property type="evidence" value="ECO:0007669"/>
    <property type="project" value="TreeGrafter"/>
</dbReference>
<feature type="domain" description="Methyltransferase" evidence="1">
    <location>
        <begin position="151"/>
        <end position="286"/>
    </location>
</feature>
<dbReference type="EMBL" id="CP129968">
    <property type="protein sequence ID" value="WKK81905.2"/>
    <property type="molecule type" value="Genomic_DNA"/>
</dbReference>
<evidence type="ECO:0000259" key="1">
    <source>
        <dbReference type="Pfam" id="PF13679"/>
    </source>
</evidence>
<dbReference type="Proteomes" id="UP001232019">
    <property type="component" value="Chromosome"/>
</dbReference>